<keyword evidence="1" id="KW-0175">Coiled coil</keyword>
<comment type="caution">
    <text evidence="2">The sequence shown here is derived from an EMBL/GenBank/DDBJ whole genome shotgun (WGS) entry which is preliminary data.</text>
</comment>
<dbReference type="InterPro" id="IPR009785">
    <property type="entry name" value="Prophage_Lj928_Orf309"/>
</dbReference>
<organism evidence="2 3">
    <name type="scientific">Enterococcus avium</name>
    <name type="common">Streptococcus avium</name>
    <dbReference type="NCBI Taxonomy" id="33945"/>
    <lineage>
        <taxon>Bacteria</taxon>
        <taxon>Bacillati</taxon>
        <taxon>Bacillota</taxon>
        <taxon>Bacilli</taxon>
        <taxon>Lactobacillales</taxon>
        <taxon>Enterococcaceae</taxon>
        <taxon>Enterococcus</taxon>
    </lineage>
</organism>
<evidence type="ECO:0000256" key="1">
    <source>
        <dbReference type="SAM" id="Coils"/>
    </source>
</evidence>
<proteinExistence type="predicted"/>
<name>A0AAW8S0N0_ENTAV</name>
<gene>
    <name evidence="2" type="ORF">P7D43_22420</name>
</gene>
<evidence type="ECO:0000313" key="3">
    <source>
        <dbReference type="Proteomes" id="UP001260773"/>
    </source>
</evidence>
<sequence length="321" mass="36356">MTTNGLAVTDIQFAVNYTPSKITIENEDQLDQLINQVTEHYGAQVFSDSNIPEAKEARAQLNKYIKAMEDRRKEIKREFTKPLTQFESVMKGYVEKITTISDDIGEGIKKYDEEQKAIRLEKIQAEMEKLAELFNVEPNVVEVHSNWLAKSAFTTKGEVRPKIIDEIKDKMKIIAMERERIAADKATVTDYAELAGLDPYAWSNLIEQGWSVADIREKIKQAVEDKRIRDEQAEQQRIAKQEHDAALAKLAEEQAMQQAKETDSGALYDPNTGELIATNEEAVSTAPELITAVLQLTGTIDQMNDLNQYIVDHNIKVVPVQ</sequence>
<reference evidence="2" key="1">
    <citation type="submission" date="2023-03" db="EMBL/GenBank/DDBJ databases">
        <authorList>
            <person name="Shen W."/>
            <person name="Cai J."/>
        </authorList>
    </citation>
    <scope>NUCLEOTIDE SEQUENCE</scope>
    <source>
        <strain evidence="2">P33-2</strain>
    </source>
</reference>
<dbReference type="EMBL" id="JARPWH010000185">
    <property type="protein sequence ID" value="MDT2405121.1"/>
    <property type="molecule type" value="Genomic_DNA"/>
</dbReference>
<evidence type="ECO:0000313" key="2">
    <source>
        <dbReference type="EMBL" id="MDT2405121.1"/>
    </source>
</evidence>
<dbReference type="RefSeq" id="WP_311865877.1">
    <property type="nucleotide sequence ID" value="NZ_JARPWH010000185.1"/>
</dbReference>
<protein>
    <submittedName>
        <fullName evidence="2">DUF1351 domain-containing protein</fullName>
    </submittedName>
</protein>
<dbReference type="Proteomes" id="UP001260773">
    <property type="component" value="Unassembled WGS sequence"/>
</dbReference>
<feature type="coiled-coil region" evidence="1">
    <location>
        <begin position="51"/>
        <end position="78"/>
    </location>
</feature>
<dbReference type="Pfam" id="PF07083">
    <property type="entry name" value="DUF1351"/>
    <property type="match status" value="1"/>
</dbReference>
<accession>A0AAW8S0N0</accession>
<feature type="coiled-coil region" evidence="1">
    <location>
        <begin position="216"/>
        <end position="253"/>
    </location>
</feature>
<dbReference type="AlphaFoldDB" id="A0AAW8S0N0"/>